<dbReference type="Proteomes" id="UP000217785">
    <property type="component" value="Unassembled WGS sequence"/>
</dbReference>
<evidence type="ECO:0000256" key="1">
    <source>
        <dbReference type="SAM" id="Phobius"/>
    </source>
</evidence>
<dbReference type="Pfam" id="PF18910">
    <property type="entry name" value="DUF5665"/>
    <property type="match status" value="1"/>
</dbReference>
<feature type="transmembrane region" description="Helical" evidence="1">
    <location>
        <begin position="44"/>
        <end position="69"/>
    </location>
</feature>
<protein>
    <submittedName>
        <fullName evidence="2">Uncharacterized protein</fullName>
    </submittedName>
</protein>
<keyword evidence="3" id="KW-1185">Reference proteome</keyword>
<dbReference type="RefSeq" id="WP_096182714.1">
    <property type="nucleotide sequence ID" value="NZ_BDUF01000076.1"/>
</dbReference>
<evidence type="ECO:0000313" key="3">
    <source>
        <dbReference type="Proteomes" id="UP000217785"/>
    </source>
</evidence>
<keyword evidence="1" id="KW-0812">Transmembrane</keyword>
<name>A0A292YP79_9BACL</name>
<dbReference type="AlphaFoldDB" id="A0A292YP79"/>
<reference evidence="3" key="1">
    <citation type="submission" date="2017-07" db="EMBL/GenBank/DDBJ databases">
        <title>Draft genome sequence of Effusibacillus lacus strain skLN1.</title>
        <authorList>
            <person name="Watanabe M."/>
            <person name="Kojima H."/>
            <person name="Fukui M."/>
        </authorList>
    </citation>
    <scope>NUCLEOTIDE SEQUENCE [LARGE SCALE GENOMIC DNA]</scope>
    <source>
        <strain evidence="3">skLN1</strain>
    </source>
</reference>
<dbReference type="OrthoDB" id="1634137at2"/>
<comment type="caution">
    <text evidence="2">The sequence shown here is derived from an EMBL/GenBank/DDBJ whole genome shotgun (WGS) entry which is preliminary data.</text>
</comment>
<gene>
    <name evidence="2" type="ORF">EFBL_2646</name>
</gene>
<keyword evidence="1" id="KW-0472">Membrane</keyword>
<keyword evidence="1" id="KW-1133">Transmembrane helix</keyword>
<sequence>MNEKKDLATVKEHLERLAMHLERAQLAEYVQLLNRPLRLITVNFISGVARGVGTGLGFTVILAVLLLILQELADRKLPLIGRYLAEIVRIVRAQLDTPHIP</sequence>
<dbReference type="EMBL" id="BDUF01000076">
    <property type="protein sequence ID" value="GAX90986.1"/>
    <property type="molecule type" value="Genomic_DNA"/>
</dbReference>
<organism evidence="2 3">
    <name type="scientific">Effusibacillus lacus</name>
    <dbReference type="NCBI Taxonomy" id="1348429"/>
    <lineage>
        <taxon>Bacteria</taxon>
        <taxon>Bacillati</taxon>
        <taxon>Bacillota</taxon>
        <taxon>Bacilli</taxon>
        <taxon>Bacillales</taxon>
        <taxon>Alicyclobacillaceae</taxon>
        <taxon>Effusibacillus</taxon>
    </lineage>
</organism>
<dbReference type="InterPro" id="IPR043723">
    <property type="entry name" value="DUF5665"/>
</dbReference>
<evidence type="ECO:0000313" key="2">
    <source>
        <dbReference type="EMBL" id="GAX90986.1"/>
    </source>
</evidence>
<accession>A0A292YP79</accession>
<proteinExistence type="predicted"/>